<dbReference type="Proteomes" id="UP000636960">
    <property type="component" value="Unassembled WGS sequence"/>
</dbReference>
<protein>
    <recommendedName>
        <fullName evidence="3">Lipoprotein</fullName>
    </recommendedName>
</protein>
<dbReference type="EMBL" id="BOMV01000039">
    <property type="protein sequence ID" value="GIE95964.1"/>
    <property type="molecule type" value="Genomic_DNA"/>
</dbReference>
<keyword evidence="2" id="KW-1185">Reference proteome</keyword>
<dbReference type="AlphaFoldDB" id="A0A919MV22"/>
<dbReference type="PROSITE" id="PS51257">
    <property type="entry name" value="PROKAR_LIPOPROTEIN"/>
    <property type="match status" value="1"/>
</dbReference>
<accession>A0A919MV22</accession>
<organism evidence="1 2">
    <name type="scientific">Paractinoplanes rishiriensis</name>
    <dbReference type="NCBI Taxonomy" id="1050105"/>
    <lineage>
        <taxon>Bacteria</taxon>
        <taxon>Bacillati</taxon>
        <taxon>Actinomycetota</taxon>
        <taxon>Actinomycetes</taxon>
        <taxon>Micromonosporales</taxon>
        <taxon>Micromonosporaceae</taxon>
        <taxon>Paractinoplanes</taxon>
    </lineage>
</organism>
<name>A0A919MV22_9ACTN</name>
<evidence type="ECO:0000313" key="1">
    <source>
        <dbReference type="EMBL" id="GIE95964.1"/>
    </source>
</evidence>
<evidence type="ECO:0000313" key="2">
    <source>
        <dbReference type="Proteomes" id="UP000636960"/>
    </source>
</evidence>
<reference evidence="1" key="1">
    <citation type="submission" date="2021-01" db="EMBL/GenBank/DDBJ databases">
        <title>Whole genome shotgun sequence of Actinoplanes rishiriensis NBRC 108556.</title>
        <authorList>
            <person name="Komaki H."/>
            <person name="Tamura T."/>
        </authorList>
    </citation>
    <scope>NUCLEOTIDE SEQUENCE</scope>
    <source>
        <strain evidence="1">NBRC 108556</strain>
    </source>
</reference>
<evidence type="ECO:0008006" key="3">
    <source>
        <dbReference type="Google" id="ProtNLM"/>
    </source>
</evidence>
<proteinExistence type="predicted"/>
<comment type="caution">
    <text evidence="1">The sequence shown here is derived from an EMBL/GenBank/DDBJ whole genome shotgun (WGS) entry which is preliminary data.</text>
</comment>
<gene>
    <name evidence="1" type="ORF">Ari01nite_34290</name>
</gene>
<sequence>MHHIGRERVIYMLRARRLASVAVVASLAVAGLSACRSEPSVVAYLGDTKVTDARVQEVYDEVQEKFVAPPGAPAGQPVRVPISRTDVAAALVSSQVLAQVAKERSVSLPADLQLAEYAGSLSLPENTEYVRLFAETDGYVRVLREKLQNAPEPSDEDLREVFDVLVATEQVNAAGTFEEFKSSLPPQNKQLVQTAAAVRNEIVKAADAMDIRINPRYQPLGIPVLQFQTQNGEVRPLLTAKLGSDEAAPVVDIR</sequence>